<evidence type="ECO:0000259" key="1">
    <source>
        <dbReference type="Pfam" id="PF03184"/>
    </source>
</evidence>
<dbReference type="OrthoDB" id="5425161at2759"/>
<dbReference type="Proteomes" id="UP000799779">
    <property type="component" value="Unassembled WGS sequence"/>
</dbReference>
<feature type="domain" description="DDE-1" evidence="1">
    <location>
        <begin position="1"/>
        <end position="58"/>
    </location>
</feature>
<dbReference type="Pfam" id="PF03184">
    <property type="entry name" value="DDE_1"/>
    <property type="match status" value="1"/>
</dbReference>
<organism evidence="2 3">
    <name type="scientific">Amniculicola lignicola CBS 123094</name>
    <dbReference type="NCBI Taxonomy" id="1392246"/>
    <lineage>
        <taxon>Eukaryota</taxon>
        <taxon>Fungi</taxon>
        <taxon>Dikarya</taxon>
        <taxon>Ascomycota</taxon>
        <taxon>Pezizomycotina</taxon>
        <taxon>Dothideomycetes</taxon>
        <taxon>Pleosporomycetidae</taxon>
        <taxon>Pleosporales</taxon>
        <taxon>Amniculicolaceae</taxon>
        <taxon>Amniculicola</taxon>
    </lineage>
</organism>
<evidence type="ECO:0000313" key="2">
    <source>
        <dbReference type="EMBL" id="KAF2000894.1"/>
    </source>
</evidence>
<keyword evidence="3" id="KW-1185">Reference proteome</keyword>
<protein>
    <recommendedName>
        <fullName evidence="1">DDE-1 domain-containing protein</fullName>
    </recommendedName>
</protein>
<accession>A0A6A5WIY2</accession>
<proteinExistence type="predicted"/>
<sequence length="162" mass="19108">MDSHTSHLTHEFVTYTYNNRILLYTFPPYTTHFMQPLDMGYFQPLKTHHGQELDLNACTGAFKRIGIVPYKPEVVLKALHEKEEEDPHEKRYQIQAEYQERENKFMRSLTPFETDDEAFKPLSPHARAQALQHHYKQQDKKISASLCRGLDILNAKMDNETR</sequence>
<gene>
    <name evidence="2" type="ORF">P154DRAFT_522168</name>
</gene>
<reference evidence="2" key="1">
    <citation type="journal article" date="2020" name="Stud. Mycol.">
        <title>101 Dothideomycetes genomes: a test case for predicting lifestyles and emergence of pathogens.</title>
        <authorList>
            <person name="Haridas S."/>
            <person name="Albert R."/>
            <person name="Binder M."/>
            <person name="Bloem J."/>
            <person name="Labutti K."/>
            <person name="Salamov A."/>
            <person name="Andreopoulos B."/>
            <person name="Baker S."/>
            <person name="Barry K."/>
            <person name="Bills G."/>
            <person name="Bluhm B."/>
            <person name="Cannon C."/>
            <person name="Castanera R."/>
            <person name="Culley D."/>
            <person name="Daum C."/>
            <person name="Ezra D."/>
            <person name="Gonzalez J."/>
            <person name="Henrissat B."/>
            <person name="Kuo A."/>
            <person name="Liang C."/>
            <person name="Lipzen A."/>
            <person name="Lutzoni F."/>
            <person name="Magnuson J."/>
            <person name="Mondo S."/>
            <person name="Nolan M."/>
            <person name="Ohm R."/>
            <person name="Pangilinan J."/>
            <person name="Park H.-J."/>
            <person name="Ramirez L."/>
            <person name="Alfaro M."/>
            <person name="Sun H."/>
            <person name="Tritt A."/>
            <person name="Yoshinaga Y."/>
            <person name="Zwiers L.-H."/>
            <person name="Turgeon B."/>
            <person name="Goodwin S."/>
            <person name="Spatafora J."/>
            <person name="Crous P."/>
            <person name="Grigoriev I."/>
        </authorList>
    </citation>
    <scope>NUCLEOTIDE SEQUENCE</scope>
    <source>
        <strain evidence="2">CBS 123094</strain>
    </source>
</reference>
<evidence type="ECO:0000313" key="3">
    <source>
        <dbReference type="Proteomes" id="UP000799779"/>
    </source>
</evidence>
<dbReference type="InterPro" id="IPR004875">
    <property type="entry name" value="DDE_SF_endonuclease_dom"/>
</dbReference>
<dbReference type="GO" id="GO:0003676">
    <property type="term" value="F:nucleic acid binding"/>
    <property type="evidence" value="ECO:0007669"/>
    <property type="project" value="InterPro"/>
</dbReference>
<dbReference type="EMBL" id="ML977586">
    <property type="protein sequence ID" value="KAF2000894.1"/>
    <property type="molecule type" value="Genomic_DNA"/>
</dbReference>
<dbReference type="AlphaFoldDB" id="A0A6A5WIY2"/>
<name>A0A6A5WIY2_9PLEO</name>